<protein>
    <submittedName>
        <fullName evidence="1">AlNc14C626G12282 protein</fullName>
    </submittedName>
</protein>
<name>F0X1J0_9STRA</name>
<gene>
    <name evidence="1" type="primary">AlNc14C626G12282</name>
    <name evidence="1" type="ORF">ALNC14_138210</name>
</gene>
<dbReference type="AlphaFoldDB" id="F0X1J0"/>
<dbReference type="EMBL" id="FR824634">
    <property type="protein sequence ID" value="CCA27677.1"/>
    <property type="molecule type" value="Genomic_DNA"/>
</dbReference>
<proteinExistence type="predicted"/>
<dbReference type="HOGENOM" id="CLU_2113520_0_0_1"/>
<accession>F0X1J0</accession>
<reference evidence="1" key="2">
    <citation type="submission" date="2011-02" db="EMBL/GenBank/DDBJ databases">
        <authorList>
            <person name="MacLean D."/>
        </authorList>
    </citation>
    <scope>NUCLEOTIDE SEQUENCE</scope>
</reference>
<organism evidence="1">
    <name type="scientific">Albugo laibachii Nc14</name>
    <dbReference type="NCBI Taxonomy" id="890382"/>
    <lineage>
        <taxon>Eukaryota</taxon>
        <taxon>Sar</taxon>
        <taxon>Stramenopiles</taxon>
        <taxon>Oomycota</taxon>
        <taxon>Peronosporomycetes</taxon>
        <taxon>Albuginales</taxon>
        <taxon>Albuginaceae</taxon>
        <taxon>Albugo</taxon>
    </lineage>
</organism>
<reference evidence="1" key="1">
    <citation type="journal article" date="2011" name="PLoS Biol.">
        <title>Gene gain and loss during evolution of obligate parasitism in the white rust pathogen of Arabidopsis thaliana.</title>
        <authorList>
            <person name="Kemen E."/>
            <person name="Gardiner A."/>
            <person name="Schultz-Larsen T."/>
            <person name="Kemen A.C."/>
            <person name="Balmuth A.L."/>
            <person name="Robert-Seilaniantz A."/>
            <person name="Bailey K."/>
            <person name="Holub E."/>
            <person name="Studholme D.J."/>
            <person name="Maclean D."/>
            <person name="Jones J.D."/>
        </authorList>
    </citation>
    <scope>NUCLEOTIDE SEQUENCE</scope>
</reference>
<evidence type="ECO:0000313" key="1">
    <source>
        <dbReference type="EMBL" id="CCA27677.1"/>
    </source>
</evidence>
<sequence>MQNTPVSKFLQYFEERLYADEDDQRSGGGALLASEVGVRGAQKKIIQGVLENKLNDAKSRGAEDESVERLRELFLEFADFLCGICSGFSSEGRTLRKRLKEGSKPAKAKCIRYPP</sequence>